<dbReference type="STRING" id="42155.A0A0R3QPW3"/>
<dbReference type="AlphaFoldDB" id="A0A0R3QPW3"/>
<dbReference type="PANTHER" id="PTHR15967:SF0">
    <property type="entry name" value="E2F-ASSOCIATED PHOSPHOPROTEIN"/>
    <property type="match status" value="1"/>
</dbReference>
<dbReference type="Pfam" id="PF10238">
    <property type="entry name" value="Eapp_C"/>
    <property type="match status" value="1"/>
</dbReference>
<gene>
    <name evidence="2" type="ORF">BTMF_LOCUS7799</name>
</gene>
<proteinExistence type="predicted"/>
<protein>
    <submittedName>
        <fullName evidence="4">E2F-associated phosphoprotein</fullName>
    </submittedName>
</protein>
<evidence type="ECO:0000313" key="2">
    <source>
        <dbReference type="EMBL" id="VDO25886.1"/>
    </source>
</evidence>
<dbReference type="WBParaSite" id="BTMF_0000974801-mRNA-1">
    <property type="protein sequence ID" value="BTMF_0000974801-mRNA-1"/>
    <property type="gene ID" value="BTMF_0000974801"/>
</dbReference>
<evidence type="ECO:0000313" key="4">
    <source>
        <dbReference type="WBParaSite" id="BTMF_0000974801-mRNA-1"/>
    </source>
</evidence>
<sequence>MGSERLEPLETLEKDYYLDERNDWYSEGEQRDSESSDDELREQLLELAGMRCDSEKGKRNILNYFKAIISWNNLRLANLIVEFAFVSERGKVKKWDEFEADMNSELSENFVAHASKIFSLKEGNAKKLEINDENEIDAKGHDSKAIQNETTSNSYVSPSTSNNNFSNNFAKSVTFENQLDKLTDFERSSKSFSNNSNLSDKASNKATKKAKNEAVEFYDSDEDEDNECWVRHHREQLKIVKPLNSFSNEDDGSKQKRDKDHATDAVLSCPACMSLLTRDCQRHELYLNQYRAIFVENCNVVKNEVLFLPQSGKNKQKARKNVAGIKPNAVVDAGDSTILPKEDLFHPVLCSICTTNVGVYDYEEILFAGTQVIQAILNTVQLEIKNPSRKYIPPLTAQRQELQANGILPVKLTI</sequence>
<dbReference type="EMBL" id="UZAG01016097">
    <property type="protein sequence ID" value="VDO25886.1"/>
    <property type="molecule type" value="Genomic_DNA"/>
</dbReference>
<dbReference type="InterPro" id="IPR019370">
    <property type="entry name" value="E2F-assoc_phosphoprotein"/>
</dbReference>
<keyword evidence="3" id="KW-1185">Reference proteome</keyword>
<reference evidence="4" key="1">
    <citation type="submission" date="2017-02" db="UniProtKB">
        <authorList>
            <consortium name="WormBaseParasite"/>
        </authorList>
    </citation>
    <scope>IDENTIFICATION</scope>
</reference>
<feature type="region of interest" description="Disordered" evidence="1">
    <location>
        <begin position="188"/>
        <end position="212"/>
    </location>
</feature>
<feature type="compositionally biased region" description="Low complexity" evidence="1">
    <location>
        <begin position="190"/>
        <end position="205"/>
    </location>
</feature>
<organism evidence="4">
    <name type="scientific">Brugia timori</name>
    <dbReference type="NCBI Taxonomy" id="42155"/>
    <lineage>
        <taxon>Eukaryota</taxon>
        <taxon>Metazoa</taxon>
        <taxon>Ecdysozoa</taxon>
        <taxon>Nematoda</taxon>
        <taxon>Chromadorea</taxon>
        <taxon>Rhabditida</taxon>
        <taxon>Spirurina</taxon>
        <taxon>Spiruromorpha</taxon>
        <taxon>Filarioidea</taxon>
        <taxon>Onchocercidae</taxon>
        <taxon>Brugia</taxon>
    </lineage>
</organism>
<dbReference type="PANTHER" id="PTHR15967">
    <property type="entry name" value="E2F-ASSOCIATED PHOSPHOPROTEIN"/>
    <property type="match status" value="1"/>
</dbReference>
<evidence type="ECO:0000313" key="3">
    <source>
        <dbReference type="Proteomes" id="UP000280834"/>
    </source>
</evidence>
<name>A0A0R3QPW3_9BILA</name>
<feature type="compositionally biased region" description="Basic and acidic residues" evidence="1">
    <location>
        <begin position="135"/>
        <end position="144"/>
    </location>
</feature>
<dbReference type="Proteomes" id="UP000280834">
    <property type="component" value="Unassembled WGS sequence"/>
</dbReference>
<feature type="region of interest" description="Disordered" evidence="1">
    <location>
        <begin position="135"/>
        <end position="161"/>
    </location>
</feature>
<accession>A0A0R3QPW3</accession>
<reference evidence="2 3" key="2">
    <citation type="submission" date="2018-11" db="EMBL/GenBank/DDBJ databases">
        <authorList>
            <consortium name="Pathogen Informatics"/>
        </authorList>
    </citation>
    <scope>NUCLEOTIDE SEQUENCE [LARGE SCALE GENOMIC DNA]</scope>
</reference>
<evidence type="ECO:0000256" key="1">
    <source>
        <dbReference type="SAM" id="MobiDB-lite"/>
    </source>
</evidence>
<dbReference type="GO" id="GO:0005634">
    <property type="term" value="C:nucleus"/>
    <property type="evidence" value="ECO:0007669"/>
    <property type="project" value="TreeGrafter"/>
</dbReference>
<feature type="compositionally biased region" description="Polar residues" evidence="1">
    <location>
        <begin position="145"/>
        <end position="160"/>
    </location>
</feature>